<comment type="subunit">
    <text evidence="5">Part of the 50S ribosomal subunit.</text>
</comment>
<dbReference type="HAMAP" id="MF_01326_B">
    <property type="entry name" value="Ribosomal_uL24_B"/>
    <property type="match status" value="1"/>
</dbReference>
<dbReference type="GO" id="GO:0005840">
    <property type="term" value="C:ribosome"/>
    <property type="evidence" value="ECO:0007669"/>
    <property type="project" value="UniProtKB-KW"/>
</dbReference>
<dbReference type="PANTHER" id="PTHR12903">
    <property type="entry name" value="MITOCHONDRIAL RIBOSOMAL PROTEIN L24"/>
    <property type="match status" value="1"/>
</dbReference>
<sequence>MKIKKGDTVYIRSGADSGKTGTVTRTFPSEERVVVEGANIKKRHRRARRGSQKGQIVEFAAPVHVSNVSLIDPKTKKPTRVGYRTEQGKKTRIAKQSGSVV</sequence>
<evidence type="ECO:0000256" key="3">
    <source>
        <dbReference type="ARBA" id="ARBA00023274"/>
    </source>
</evidence>
<accession>A0A2H0CV59</accession>
<dbReference type="EMBL" id="PCTL01000006">
    <property type="protein sequence ID" value="PIP73802.1"/>
    <property type="molecule type" value="Genomic_DNA"/>
</dbReference>
<evidence type="ECO:0000256" key="1">
    <source>
        <dbReference type="ARBA" id="ARBA00010618"/>
    </source>
</evidence>
<dbReference type="InterPro" id="IPR041988">
    <property type="entry name" value="Ribosomal_uL24_KOW"/>
</dbReference>
<evidence type="ECO:0000256" key="6">
    <source>
        <dbReference type="SAM" id="MobiDB-lite"/>
    </source>
</evidence>
<feature type="region of interest" description="Disordered" evidence="6">
    <location>
        <begin position="76"/>
        <end position="101"/>
    </location>
</feature>
<reference evidence="8 9" key="1">
    <citation type="submission" date="2017-09" db="EMBL/GenBank/DDBJ databases">
        <title>Depth-based differentiation of microbial function through sediment-hosted aquifers and enrichment of novel symbionts in the deep terrestrial subsurface.</title>
        <authorList>
            <person name="Probst A.J."/>
            <person name="Ladd B."/>
            <person name="Jarett J.K."/>
            <person name="Geller-Mcgrath D.E."/>
            <person name="Sieber C.M."/>
            <person name="Emerson J.B."/>
            <person name="Anantharaman K."/>
            <person name="Thomas B.C."/>
            <person name="Malmstrom R."/>
            <person name="Stieglmeier M."/>
            <person name="Klingl A."/>
            <person name="Woyke T."/>
            <person name="Ryan C.M."/>
            <person name="Banfield J.F."/>
        </authorList>
    </citation>
    <scope>NUCLEOTIDE SEQUENCE [LARGE SCALE GENOMIC DNA]</scope>
    <source>
        <strain evidence="8">CG22_combo_CG10-13_8_21_14_all_47_15</strain>
    </source>
</reference>
<evidence type="ECO:0000256" key="5">
    <source>
        <dbReference type="HAMAP-Rule" id="MF_01326"/>
    </source>
</evidence>
<evidence type="ECO:0000313" key="9">
    <source>
        <dbReference type="Proteomes" id="UP000230638"/>
    </source>
</evidence>
<dbReference type="GO" id="GO:0003735">
    <property type="term" value="F:structural constituent of ribosome"/>
    <property type="evidence" value="ECO:0007669"/>
    <property type="project" value="InterPro"/>
</dbReference>
<dbReference type="GO" id="GO:0019843">
    <property type="term" value="F:rRNA binding"/>
    <property type="evidence" value="ECO:0007669"/>
    <property type="project" value="UniProtKB-UniRule"/>
</dbReference>
<dbReference type="InterPro" id="IPR057264">
    <property type="entry name" value="Ribosomal_uL24_C"/>
</dbReference>
<gene>
    <name evidence="5" type="primary">rplX</name>
    <name evidence="8" type="ORF">COW88_00790</name>
</gene>
<dbReference type="SMART" id="SM00739">
    <property type="entry name" value="KOW"/>
    <property type="match status" value="1"/>
</dbReference>
<name>A0A2H0CV59_9BACT</name>
<dbReference type="CDD" id="cd06089">
    <property type="entry name" value="KOW_RPL26"/>
    <property type="match status" value="1"/>
</dbReference>
<keyword evidence="5" id="KW-0694">RNA-binding</keyword>
<dbReference type="GO" id="GO:1990904">
    <property type="term" value="C:ribonucleoprotein complex"/>
    <property type="evidence" value="ECO:0007669"/>
    <property type="project" value="UniProtKB-KW"/>
</dbReference>
<evidence type="ECO:0000256" key="4">
    <source>
        <dbReference type="ARBA" id="ARBA00035206"/>
    </source>
</evidence>
<dbReference type="Proteomes" id="UP000230638">
    <property type="component" value="Unassembled WGS sequence"/>
</dbReference>
<organism evidence="8 9">
    <name type="scientific">Candidatus Lloydbacteria bacterium CG22_combo_CG10-13_8_21_14_all_47_15</name>
    <dbReference type="NCBI Taxonomy" id="1974635"/>
    <lineage>
        <taxon>Bacteria</taxon>
        <taxon>Candidatus Lloydiibacteriota</taxon>
    </lineage>
</organism>
<dbReference type="NCBIfam" id="TIGR01079">
    <property type="entry name" value="rplX_bact"/>
    <property type="match status" value="1"/>
</dbReference>
<evidence type="ECO:0000313" key="8">
    <source>
        <dbReference type="EMBL" id="PIP73802.1"/>
    </source>
</evidence>
<keyword evidence="5" id="KW-0699">rRNA-binding</keyword>
<dbReference type="InterPro" id="IPR014722">
    <property type="entry name" value="Rib_uL2_dom2"/>
</dbReference>
<evidence type="ECO:0000259" key="7">
    <source>
        <dbReference type="SMART" id="SM00739"/>
    </source>
</evidence>
<keyword evidence="2 5" id="KW-0689">Ribosomal protein</keyword>
<dbReference type="Pfam" id="PF17136">
    <property type="entry name" value="ribosomal_L24"/>
    <property type="match status" value="1"/>
</dbReference>
<proteinExistence type="inferred from homology"/>
<feature type="domain" description="KOW" evidence="7">
    <location>
        <begin position="2"/>
        <end position="29"/>
    </location>
</feature>
<dbReference type="InterPro" id="IPR008991">
    <property type="entry name" value="Translation_prot_SH3-like_sf"/>
</dbReference>
<evidence type="ECO:0000256" key="2">
    <source>
        <dbReference type="ARBA" id="ARBA00022980"/>
    </source>
</evidence>
<dbReference type="SUPFAM" id="SSF50104">
    <property type="entry name" value="Translation proteins SH3-like domain"/>
    <property type="match status" value="1"/>
</dbReference>
<comment type="similarity">
    <text evidence="1 5">Belongs to the universal ribosomal protein uL24 family.</text>
</comment>
<dbReference type="InterPro" id="IPR003256">
    <property type="entry name" value="Ribosomal_uL24"/>
</dbReference>
<dbReference type="Gene3D" id="2.30.30.30">
    <property type="match status" value="1"/>
</dbReference>
<protein>
    <recommendedName>
        <fullName evidence="4 5">Large ribosomal subunit protein uL24</fullName>
    </recommendedName>
</protein>
<dbReference type="AlphaFoldDB" id="A0A2H0CV59"/>
<dbReference type="GO" id="GO:0006412">
    <property type="term" value="P:translation"/>
    <property type="evidence" value="ECO:0007669"/>
    <property type="project" value="UniProtKB-UniRule"/>
</dbReference>
<comment type="function">
    <text evidence="5">One of the proteins that surrounds the polypeptide exit tunnel on the outside of the subunit.</text>
</comment>
<dbReference type="InterPro" id="IPR005824">
    <property type="entry name" value="KOW"/>
</dbReference>
<keyword evidence="3 5" id="KW-0687">Ribonucleoprotein</keyword>
<dbReference type="Pfam" id="PF00467">
    <property type="entry name" value="KOW"/>
    <property type="match status" value="1"/>
</dbReference>
<comment type="function">
    <text evidence="5">One of two assembly initiator proteins, it binds directly to the 5'-end of the 23S rRNA, where it nucleates assembly of the 50S subunit.</text>
</comment>
<comment type="caution">
    <text evidence="8">The sequence shown here is derived from an EMBL/GenBank/DDBJ whole genome shotgun (WGS) entry which is preliminary data.</text>
</comment>